<keyword evidence="1" id="KW-0812">Transmembrane</keyword>
<dbReference type="RefSeq" id="WP_067238327.1">
    <property type="nucleotide sequence ID" value="NZ_LZMZ01000043.1"/>
</dbReference>
<name>A0A1B8Q9B5_9GAMM</name>
<keyword evidence="1" id="KW-0472">Membrane</keyword>
<dbReference type="EMBL" id="LZMZ01000043">
    <property type="protein sequence ID" value="OBX74673.1"/>
    <property type="molecule type" value="Genomic_DNA"/>
</dbReference>
<organism evidence="2 3">
    <name type="scientific">Faucicola atlantae</name>
    <dbReference type="NCBI Taxonomy" id="34059"/>
    <lineage>
        <taxon>Bacteria</taxon>
        <taxon>Pseudomonadati</taxon>
        <taxon>Pseudomonadota</taxon>
        <taxon>Gammaproteobacteria</taxon>
        <taxon>Moraxellales</taxon>
        <taxon>Moraxellaceae</taxon>
        <taxon>Faucicola</taxon>
    </lineage>
</organism>
<comment type="caution">
    <text evidence="2">The sequence shown here is derived from an EMBL/GenBank/DDBJ whole genome shotgun (WGS) entry which is preliminary data.</text>
</comment>
<dbReference type="AlphaFoldDB" id="A0A1B8Q9B5"/>
<dbReference type="OrthoDB" id="6658151at2"/>
<accession>A0A1B8Q9B5</accession>
<dbReference type="Proteomes" id="UP000092508">
    <property type="component" value="Unassembled WGS sequence"/>
</dbReference>
<evidence type="ECO:0000313" key="3">
    <source>
        <dbReference type="Proteomes" id="UP000092508"/>
    </source>
</evidence>
<protein>
    <submittedName>
        <fullName evidence="2">Uncharacterized protein</fullName>
    </submittedName>
</protein>
<feature type="transmembrane region" description="Helical" evidence="1">
    <location>
        <begin position="36"/>
        <end position="57"/>
    </location>
</feature>
<evidence type="ECO:0000313" key="2">
    <source>
        <dbReference type="EMBL" id="OBX74673.1"/>
    </source>
</evidence>
<evidence type="ECO:0000256" key="1">
    <source>
        <dbReference type="SAM" id="Phobius"/>
    </source>
</evidence>
<gene>
    <name evidence="2" type="ORF">A9308_09875</name>
</gene>
<reference evidence="2 3" key="1">
    <citation type="submission" date="2016-06" db="EMBL/GenBank/DDBJ databases">
        <title>Draft genome of Moraxella atlantae CCUG 66109.</title>
        <authorList>
            <person name="Salva-Serra F."/>
            <person name="Engstrom-Jakobsson H."/>
            <person name="Thorell K."/>
            <person name="Gonzales-Siles L."/>
            <person name="Karlsson R."/>
            <person name="Boulund F."/>
            <person name="Engstrand L."/>
            <person name="Kristiansson E."/>
            <person name="Moore E."/>
        </authorList>
    </citation>
    <scope>NUCLEOTIDE SEQUENCE [LARGE SCALE GENOMIC DNA]</scope>
    <source>
        <strain evidence="2 3">CCUG 66109</strain>
    </source>
</reference>
<proteinExistence type="predicted"/>
<keyword evidence="1" id="KW-1133">Transmembrane helix</keyword>
<sequence>MAGQQITNHSLHGVHGHDLHQHNLRYLDTHEPRDHFRGGLLSALVGLLLLVAAVMLVGRTIAQASILLHNQPPSQMGQRLAMLDTPNYAAKPLVFAAPAEGTSAPLTADGLTRLTGIYHQTLEQAELDTGNVRYHVFDPNHALADYAAQLGQTSTAKTFPVCVEGAVSAAGDYGHMGLAAHQVTVRRVC</sequence>